<evidence type="ECO:0000313" key="3">
    <source>
        <dbReference type="Proteomes" id="UP000717585"/>
    </source>
</evidence>
<feature type="transmembrane region" description="Helical" evidence="1">
    <location>
        <begin position="111"/>
        <end position="135"/>
    </location>
</feature>
<gene>
    <name evidence="2" type="ORF">J8273_1919</name>
</gene>
<evidence type="ECO:0000313" key="2">
    <source>
        <dbReference type="EMBL" id="KAG9396872.1"/>
    </source>
</evidence>
<sequence>MHKYKTIEKGQNVKRISRFKTMTRAHDIDSIHERLAFRTDLILFVLNSLYGLYLLALQVATIAISTLFPRHLIEMELLFFVSCIPIGVIAVLDAFSVLTKGMHNLYIAPSYGLMIRGIPTLTLLVLGTIVALAPTTQSLVNTSIGNIQAVGVPEYIISFVVASQIFTTLAYLPLFVTVSDMRDANVIRRALAIVWRVLAVHRFHQAIGAKTKAFLHLVDTVVLFTVTQIPTGLLFHVVAFIRHTMTHEKFEDDSIPESIVHMAVEFLLGDAGHAIKLVVRTYFVLVASLLVFISMPIHFANLRKHAVAGSTGQSAPHDRPHTLHDIVLYLVGWWREIAHLLRFVFNVEEKVRESAVFEI</sequence>
<keyword evidence="3" id="KW-1185">Reference proteome</keyword>
<keyword evidence="1" id="KW-1133">Transmembrane helix</keyword>
<keyword evidence="1" id="KW-0812">Transmembrane</keyword>
<dbReference type="Proteomes" id="UP000717585">
    <property type="component" value="Unassembled WGS sequence"/>
</dbReference>
<protein>
    <submittedName>
        <fullName evidence="2">Uncharacterized protein</fullName>
    </submittedName>
</protein>
<feature type="transmembrane region" description="Helical" evidence="1">
    <location>
        <begin position="77"/>
        <end position="99"/>
    </location>
</feature>
<reference evidence="2" key="1">
    <citation type="submission" date="2021-05" db="EMBL/GenBank/DDBJ databases">
        <title>A free-living protist that lacks canonical eukaryotic 1 DNA replication and segregation systems.</title>
        <authorList>
            <person name="Salas-Leiva D.E."/>
            <person name="Tromer E.C."/>
            <person name="Curtis B.A."/>
            <person name="Jerlstrom-Hultqvist J."/>
            <person name="Kolisko M."/>
            <person name="Yi Z."/>
            <person name="Salas-Leiva J.S."/>
            <person name="Gallot-Lavallee L."/>
            <person name="Kops G.J.P.L."/>
            <person name="Archibald J.M."/>
            <person name="Simpson A.G.B."/>
            <person name="Roger A.J."/>
        </authorList>
    </citation>
    <scope>NUCLEOTIDE SEQUENCE</scope>
    <source>
        <strain evidence="2">BICM</strain>
    </source>
</reference>
<evidence type="ECO:0000256" key="1">
    <source>
        <dbReference type="SAM" id="Phobius"/>
    </source>
</evidence>
<feature type="transmembrane region" description="Helical" evidence="1">
    <location>
        <begin position="155"/>
        <end position="178"/>
    </location>
</feature>
<dbReference type="EMBL" id="JAHDYR010000005">
    <property type="protein sequence ID" value="KAG9396872.1"/>
    <property type="molecule type" value="Genomic_DNA"/>
</dbReference>
<organism evidence="2 3">
    <name type="scientific">Carpediemonas membranifera</name>
    <dbReference type="NCBI Taxonomy" id="201153"/>
    <lineage>
        <taxon>Eukaryota</taxon>
        <taxon>Metamonada</taxon>
        <taxon>Carpediemonas-like organisms</taxon>
        <taxon>Carpediemonas</taxon>
    </lineage>
</organism>
<feature type="transmembrane region" description="Helical" evidence="1">
    <location>
        <begin position="221"/>
        <end position="241"/>
    </location>
</feature>
<dbReference type="AlphaFoldDB" id="A0A8J6BBL1"/>
<keyword evidence="1" id="KW-0472">Membrane</keyword>
<proteinExistence type="predicted"/>
<feature type="transmembrane region" description="Helical" evidence="1">
    <location>
        <begin position="282"/>
        <end position="300"/>
    </location>
</feature>
<comment type="caution">
    <text evidence="2">The sequence shown here is derived from an EMBL/GenBank/DDBJ whole genome shotgun (WGS) entry which is preliminary data.</text>
</comment>
<accession>A0A8J6BBL1</accession>
<feature type="transmembrane region" description="Helical" evidence="1">
    <location>
        <begin position="41"/>
        <end position="65"/>
    </location>
</feature>
<name>A0A8J6BBL1_9EUKA</name>